<evidence type="ECO:0000313" key="2">
    <source>
        <dbReference type="Proteomes" id="UP000661112"/>
    </source>
</evidence>
<dbReference type="Proteomes" id="UP000661112">
    <property type="component" value="Unassembled WGS sequence"/>
</dbReference>
<comment type="caution">
    <text evidence="1">The sequence shown here is derived from an EMBL/GenBank/DDBJ whole genome shotgun (WGS) entry which is preliminary data.</text>
</comment>
<protein>
    <recommendedName>
        <fullName evidence="3">CpcD</fullName>
    </recommendedName>
</protein>
<keyword evidence="2" id="KW-1185">Reference proteome</keyword>
<proteinExistence type="predicted"/>
<organism evidence="1 2">
    <name type="scientific">Anabaena azotica FACHB-119</name>
    <dbReference type="NCBI Taxonomy" id="947527"/>
    <lineage>
        <taxon>Bacteria</taxon>
        <taxon>Bacillati</taxon>
        <taxon>Cyanobacteriota</taxon>
        <taxon>Cyanophyceae</taxon>
        <taxon>Nostocales</taxon>
        <taxon>Nostocaceae</taxon>
        <taxon>Anabaena</taxon>
        <taxon>Anabaena azotica</taxon>
    </lineage>
</organism>
<reference evidence="1 2" key="1">
    <citation type="journal article" date="2020" name="ISME J.">
        <title>Comparative genomics reveals insights into cyanobacterial evolution and habitat adaptation.</title>
        <authorList>
            <person name="Chen M.Y."/>
            <person name="Teng W.K."/>
            <person name="Zhao L."/>
            <person name="Hu C.X."/>
            <person name="Zhou Y.K."/>
            <person name="Han B.P."/>
            <person name="Song L.R."/>
            <person name="Shu W.S."/>
        </authorList>
    </citation>
    <scope>NUCLEOTIDE SEQUENCE [LARGE SCALE GENOMIC DNA]</scope>
    <source>
        <strain evidence="1 2">FACHB-119</strain>
    </source>
</reference>
<evidence type="ECO:0008006" key="3">
    <source>
        <dbReference type="Google" id="ProtNLM"/>
    </source>
</evidence>
<evidence type="ECO:0000313" key="1">
    <source>
        <dbReference type="EMBL" id="MBD2501108.1"/>
    </source>
</evidence>
<dbReference type="EMBL" id="JACJSG010000012">
    <property type="protein sequence ID" value="MBD2501108.1"/>
    <property type="molecule type" value="Genomic_DNA"/>
</dbReference>
<sequence length="55" mass="6175">MYNKGYSFNAYFRSYGIGSGDGVTARLEGDRRWGNDVGCPKIPVGRKSLFVREIL</sequence>
<gene>
    <name evidence="1" type="ORF">H6G83_10920</name>
</gene>
<dbReference type="RefSeq" id="WP_190471230.1">
    <property type="nucleotide sequence ID" value="NZ_JACJSG010000012.1"/>
</dbReference>
<name>A0ABR8D1T6_9NOST</name>
<accession>A0ABR8D1T6</accession>